<name>A0A1C6SGQ3_9ACTN</name>
<evidence type="ECO:0000313" key="4">
    <source>
        <dbReference type="Proteomes" id="UP000199413"/>
    </source>
</evidence>
<dbReference type="OrthoDB" id="9812774at2"/>
<dbReference type="InterPro" id="IPR000073">
    <property type="entry name" value="AB_hydrolase_1"/>
</dbReference>
<dbReference type="PRINTS" id="PR00412">
    <property type="entry name" value="EPOXHYDRLASE"/>
</dbReference>
<keyword evidence="4" id="KW-1185">Reference proteome</keyword>
<dbReference type="Gene3D" id="3.40.50.1820">
    <property type="entry name" value="alpha/beta hydrolase"/>
    <property type="match status" value="1"/>
</dbReference>
<evidence type="ECO:0000259" key="2">
    <source>
        <dbReference type="Pfam" id="PF00561"/>
    </source>
</evidence>
<feature type="domain" description="AB hydrolase-1" evidence="2">
    <location>
        <begin position="46"/>
        <end position="288"/>
    </location>
</feature>
<dbReference type="PANTHER" id="PTHR43329">
    <property type="entry name" value="EPOXIDE HYDROLASE"/>
    <property type="match status" value="1"/>
</dbReference>
<gene>
    <name evidence="3" type="ORF">GA0070624_3728</name>
</gene>
<dbReference type="InterPro" id="IPR000639">
    <property type="entry name" value="Epox_hydrolase-like"/>
</dbReference>
<keyword evidence="1" id="KW-0378">Hydrolase</keyword>
<accession>A0A1C6SGQ3</accession>
<dbReference type="InterPro" id="IPR029058">
    <property type="entry name" value="AB_hydrolase_fold"/>
</dbReference>
<evidence type="ECO:0000313" key="3">
    <source>
        <dbReference type="EMBL" id="SCL28623.1"/>
    </source>
</evidence>
<dbReference type="Proteomes" id="UP000199413">
    <property type="component" value="Unassembled WGS sequence"/>
</dbReference>
<dbReference type="AlphaFoldDB" id="A0A1C6SGQ3"/>
<dbReference type="PRINTS" id="PR00111">
    <property type="entry name" value="ABHYDROLASE"/>
</dbReference>
<proteinExistence type="predicted"/>
<dbReference type="GO" id="GO:0016787">
    <property type="term" value="F:hydrolase activity"/>
    <property type="evidence" value="ECO:0007669"/>
    <property type="project" value="UniProtKB-KW"/>
</dbReference>
<evidence type="ECO:0000256" key="1">
    <source>
        <dbReference type="ARBA" id="ARBA00022801"/>
    </source>
</evidence>
<dbReference type="SUPFAM" id="SSF53474">
    <property type="entry name" value="alpha/beta-Hydrolases"/>
    <property type="match status" value="1"/>
</dbReference>
<dbReference type="STRING" id="568872.GA0070624_3728"/>
<organism evidence="3 4">
    <name type="scientific">Micromonospora rhizosphaerae</name>
    <dbReference type="NCBI Taxonomy" id="568872"/>
    <lineage>
        <taxon>Bacteria</taxon>
        <taxon>Bacillati</taxon>
        <taxon>Actinomycetota</taxon>
        <taxon>Actinomycetes</taxon>
        <taxon>Micromonosporales</taxon>
        <taxon>Micromonosporaceae</taxon>
        <taxon>Micromonospora</taxon>
    </lineage>
</organism>
<dbReference type="Pfam" id="PF00561">
    <property type="entry name" value="Abhydrolase_1"/>
    <property type="match status" value="1"/>
</dbReference>
<reference evidence="4" key="1">
    <citation type="submission" date="2016-06" db="EMBL/GenBank/DDBJ databases">
        <authorList>
            <person name="Varghese N."/>
            <person name="Submissions Spin"/>
        </authorList>
    </citation>
    <scope>NUCLEOTIDE SEQUENCE [LARGE SCALE GENOMIC DNA]</scope>
    <source>
        <strain evidence="4">DSM 45431</strain>
    </source>
</reference>
<dbReference type="EMBL" id="FMHV01000002">
    <property type="protein sequence ID" value="SCL28623.1"/>
    <property type="molecule type" value="Genomic_DNA"/>
</dbReference>
<sequence>MPAAPRSGADNGDLPSVPAVTHRFVDVAGAKGRVGLHLAEAGTGDAVLMLHGWPQHWYCWRRIVPELSGHYRLLMPDLRGFGWSDTPGYGYDPLSYAADALALLDALGLERVRLVGHDWGGFTAFLLGVAHPERFSHIVVFNAPPLWAPLTPGVIASLWRTWYVIAIASPLGPRVVADPRFLPWFVGLGGRQHVLSADDVQVYARRLQHPARARASCLLYRSYLRAANDIFLRRRYHGDHLSVPTRLVFGDEDFYVPRSYITGFEQHAPALDVEFVSGCGHFLPEERPDLATARLRDFLSA</sequence>
<protein>
    <submittedName>
        <fullName evidence="3">Pimeloyl-ACP methyl ester carboxylesterase</fullName>
    </submittedName>
</protein>